<dbReference type="EMBL" id="UZAM01010046">
    <property type="protein sequence ID" value="VDP10830.1"/>
    <property type="molecule type" value="Genomic_DNA"/>
</dbReference>
<dbReference type="PROSITE" id="PS51121">
    <property type="entry name" value="NTA"/>
    <property type="match status" value="1"/>
</dbReference>
<dbReference type="WBParaSite" id="SBAD_0000705301-mRNA-1">
    <property type="protein sequence ID" value="SBAD_0000705301-mRNA-1"/>
    <property type="gene ID" value="SBAD_0000705301"/>
</dbReference>
<dbReference type="GO" id="GO:0005886">
    <property type="term" value="C:plasma membrane"/>
    <property type="evidence" value="ECO:0007669"/>
    <property type="project" value="GOC"/>
</dbReference>
<sequence length="151" mass="17403">MVDKVLWRWLAFVAFWLITFMLLSHCTRAYVVSCPDSATDISKTVQQSDFVLSGTVDQLLKCEDEHCHVKAKVRVLRVFKGQELLTDRRDDHVFITGINDPLTCDSSVKARDTKIFFSVLDPRYDEFRLISGLLSINIHNLDMVEAYSEGW</sequence>
<gene>
    <name evidence="4" type="ORF">SBAD_LOCUS6790</name>
</gene>
<dbReference type="SUPFAM" id="SSF50242">
    <property type="entry name" value="TIMP-like"/>
    <property type="match status" value="1"/>
</dbReference>
<keyword evidence="5" id="KW-1185">Reference proteome</keyword>
<feature type="chain" id="PRO_5043140187" evidence="2">
    <location>
        <begin position="30"/>
        <end position="151"/>
    </location>
</feature>
<evidence type="ECO:0000313" key="5">
    <source>
        <dbReference type="Proteomes" id="UP000270296"/>
    </source>
</evidence>
<accession>A0A183IT43</accession>
<comment type="caution">
    <text evidence="1">Lacks conserved residue(s) required for the propagation of feature annotation.</text>
</comment>
<evidence type="ECO:0000256" key="2">
    <source>
        <dbReference type="SAM" id="SignalP"/>
    </source>
</evidence>
<keyword evidence="2" id="KW-0732">Signal</keyword>
<feature type="domain" description="NtA" evidence="3">
    <location>
        <begin position="34"/>
        <end position="151"/>
    </location>
</feature>
<dbReference type="GO" id="GO:0043236">
    <property type="term" value="F:laminin binding"/>
    <property type="evidence" value="ECO:0007669"/>
    <property type="project" value="InterPro"/>
</dbReference>
<dbReference type="GO" id="GO:0043113">
    <property type="term" value="P:receptor clustering"/>
    <property type="evidence" value="ECO:0007669"/>
    <property type="project" value="InterPro"/>
</dbReference>
<evidence type="ECO:0000259" key="3">
    <source>
        <dbReference type="PROSITE" id="PS51121"/>
    </source>
</evidence>
<reference evidence="6" key="1">
    <citation type="submission" date="2016-06" db="UniProtKB">
        <authorList>
            <consortium name="WormBaseParasite"/>
        </authorList>
    </citation>
    <scope>IDENTIFICATION</scope>
</reference>
<evidence type="ECO:0000313" key="6">
    <source>
        <dbReference type="WBParaSite" id="SBAD_0000705301-mRNA-1"/>
    </source>
</evidence>
<evidence type="ECO:0000313" key="4">
    <source>
        <dbReference type="EMBL" id="VDP10830.1"/>
    </source>
</evidence>
<dbReference type="InterPro" id="IPR008993">
    <property type="entry name" value="TIMP-like_OB-fold"/>
</dbReference>
<dbReference type="Proteomes" id="UP000270296">
    <property type="component" value="Unassembled WGS sequence"/>
</dbReference>
<name>A0A183IT43_9BILA</name>
<dbReference type="AlphaFoldDB" id="A0A183IT43"/>
<proteinExistence type="predicted"/>
<organism evidence="6">
    <name type="scientific">Soboliphyme baturini</name>
    <dbReference type="NCBI Taxonomy" id="241478"/>
    <lineage>
        <taxon>Eukaryota</taxon>
        <taxon>Metazoa</taxon>
        <taxon>Ecdysozoa</taxon>
        <taxon>Nematoda</taxon>
        <taxon>Enoplea</taxon>
        <taxon>Dorylaimia</taxon>
        <taxon>Dioctophymatida</taxon>
        <taxon>Dioctophymatoidea</taxon>
        <taxon>Soboliphymatidae</taxon>
        <taxon>Soboliphyme</taxon>
    </lineage>
</organism>
<reference evidence="4 5" key="2">
    <citation type="submission" date="2018-11" db="EMBL/GenBank/DDBJ databases">
        <authorList>
            <consortium name="Pathogen Informatics"/>
        </authorList>
    </citation>
    <scope>NUCLEOTIDE SEQUENCE [LARGE SCALE GENOMIC DNA]</scope>
</reference>
<dbReference type="Pfam" id="PF03146">
    <property type="entry name" value="NtA"/>
    <property type="match status" value="1"/>
</dbReference>
<feature type="signal peptide" evidence="2">
    <location>
        <begin position="1"/>
        <end position="29"/>
    </location>
</feature>
<protein>
    <submittedName>
        <fullName evidence="6">NtA domain-containing protein</fullName>
    </submittedName>
</protein>
<dbReference type="InterPro" id="IPR004850">
    <property type="entry name" value="NtA_dom"/>
</dbReference>
<dbReference type="Gene3D" id="2.40.50.120">
    <property type="match status" value="1"/>
</dbReference>
<evidence type="ECO:0000256" key="1">
    <source>
        <dbReference type="PROSITE-ProRule" id="PRU00443"/>
    </source>
</evidence>